<evidence type="ECO:0000313" key="2">
    <source>
        <dbReference type="Proteomes" id="UP000032336"/>
    </source>
</evidence>
<dbReference type="RefSeq" id="WP_035389798.1">
    <property type="nucleotide sequence ID" value="NZ_JQKF01000016.1"/>
</dbReference>
<name>A0A0D8FSZ4_9ACTN</name>
<comment type="caution">
    <text evidence="1">The sequence shown here is derived from an EMBL/GenBank/DDBJ whole genome shotgun (WGS) entry which is preliminary data.</text>
</comment>
<sequence length="73" mass="8690">MIEHCIDDNLLVHYRRLLDAEDLAFSEMEHDFEEGDRTKFERDKSAWLQALEERLGYLDRCGFVREGDSRLLA</sequence>
<dbReference type="AlphaFoldDB" id="A0A0D8FSZ4"/>
<dbReference type="STRING" id="1121877.FEAC_18820"/>
<evidence type="ECO:0000313" key="1">
    <source>
        <dbReference type="EMBL" id="KJE76398.1"/>
    </source>
</evidence>
<keyword evidence="2" id="KW-1185">Reference proteome</keyword>
<dbReference type="GeneID" id="78373018"/>
<dbReference type="eggNOG" id="ENOG50323N2">
    <property type="taxonomic scope" value="Bacteria"/>
</dbReference>
<reference evidence="1 2" key="1">
    <citation type="submission" date="2015-01" db="EMBL/GenBank/DDBJ databases">
        <title>Draft genome of the acidophilic iron oxidizer Ferrimicrobium acidiphilum strain T23.</title>
        <authorList>
            <person name="Poehlein A."/>
            <person name="Eisen S."/>
            <person name="Schloemann M."/>
            <person name="Johnson B.D."/>
            <person name="Daniel R."/>
            <person name="Muehling M."/>
        </authorList>
    </citation>
    <scope>NUCLEOTIDE SEQUENCE [LARGE SCALE GENOMIC DNA]</scope>
    <source>
        <strain evidence="1 2">T23</strain>
    </source>
</reference>
<dbReference type="EMBL" id="JXUW01000017">
    <property type="protein sequence ID" value="KJE76398.1"/>
    <property type="molecule type" value="Genomic_DNA"/>
</dbReference>
<dbReference type="Proteomes" id="UP000032336">
    <property type="component" value="Unassembled WGS sequence"/>
</dbReference>
<gene>
    <name evidence="1" type="ORF">FEAC_18820</name>
</gene>
<protein>
    <submittedName>
        <fullName evidence="1">Uncharacterized protein</fullName>
    </submittedName>
</protein>
<proteinExistence type="predicted"/>
<accession>A0A0D8FSZ4</accession>
<organism evidence="1 2">
    <name type="scientific">Ferrimicrobium acidiphilum DSM 19497</name>
    <dbReference type="NCBI Taxonomy" id="1121877"/>
    <lineage>
        <taxon>Bacteria</taxon>
        <taxon>Bacillati</taxon>
        <taxon>Actinomycetota</taxon>
        <taxon>Acidimicrobiia</taxon>
        <taxon>Acidimicrobiales</taxon>
        <taxon>Acidimicrobiaceae</taxon>
        <taxon>Ferrimicrobium</taxon>
    </lineage>
</organism>